<evidence type="ECO:0000256" key="1">
    <source>
        <dbReference type="ARBA" id="ARBA00004170"/>
    </source>
</evidence>
<dbReference type="PROSITE" id="PS50846">
    <property type="entry name" value="HMA_2"/>
    <property type="match status" value="1"/>
</dbReference>
<feature type="compositionally biased region" description="Polar residues" evidence="3">
    <location>
        <begin position="151"/>
        <end position="162"/>
    </location>
</feature>
<evidence type="ECO:0000256" key="3">
    <source>
        <dbReference type="SAM" id="MobiDB-lite"/>
    </source>
</evidence>
<dbReference type="PANTHER" id="PTHR22814:SF288">
    <property type="entry name" value="HEAVY METAL-ASSOCIATED ISOPRENYLATED PLANT PROTEIN 30"/>
    <property type="match status" value="1"/>
</dbReference>
<comment type="caution">
    <text evidence="5">The sequence shown here is derived from an EMBL/GenBank/DDBJ whole genome shotgun (WGS) entry which is preliminary data.</text>
</comment>
<feature type="domain" description="HMA" evidence="4">
    <location>
        <begin position="27"/>
        <end position="90"/>
    </location>
</feature>
<dbReference type="EMBL" id="BJWL01000025">
    <property type="protein sequence ID" value="GFZ16359.1"/>
    <property type="molecule type" value="Genomic_DNA"/>
</dbReference>
<evidence type="ECO:0000259" key="4">
    <source>
        <dbReference type="PROSITE" id="PS50846"/>
    </source>
</evidence>
<feature type="region of interest" description="Disordered" evidence="3">
    <location>
        <begin position="134"/>
        <end position="162"/>
    </location>
</feature>
<proteinExistence type="predicted"/>
<sequence>MKQEQKEQRIIGKRNHACSRFRTVFTLQTVELKVRMCCSGCERVVKNAIYKLKGIDSVEVDLEMEKVTVIGYIDRNKVLKAVRRAGKKAEFWPYPNPPLYFTSTGNYFKDLTNDYKESYNYWRHGYNVGERHGTMPATHRGDDKAEMDSFSAPSTGSSSQMSTEDFMDQLKTQLAQAYAEEFLECRIGEIFD</sequence>
<dbReference type="Gene3D" id="3.30.70.100">
    <property type="match status" value="1"/>
</dbReference>
<dbReference type="SUPFAM" id="SSF55008">
    <property type="entry name" value="HMA, heavy metal-associated domain"/>
    <property type="match status" value="1"/>
</dbReference>
<dbReference type="GO" id="GO:0009626">
    <property type="term" value="P:plant-type hypersensitive response"/>
    <property type="evidence" value="ECO:0007669"/>
    <property type="project" value="UniProtKB-KW"/>
</dbReference>
<keyword evidence="6" id="KW-1185">Reference proteome</keyword>
<gene>
    <name evidence="5" type="ORF">Acr_25g0007680</name>
</gene>
<feature type="compositionally biased region" description="Basic and acidic residues" evidence="3">
    <location>
        <begin position="134"/>
        <end position="147"/>
    </location>
</feature>
<dbReference type="PANTHER" id="PTHR22814">
    <property type="entry name" value="COPPER TRANSPORT PROTEIN ATOX1-RELATED"/>
    <property type="match status" value="1"/>
</dbReference>
<name>A0A7J0GZW6_9ERIC</name>
<dbReference type="OrthoDB" id="689350at2759"/>
<reference evidence="5 6" key="1">
    <citation type="submission" date="2019-07" db="EMBL/GenBank/DDBJ databases">
        <title>De Novo Assembly of kiwifruit Actinidia rufa.</title>
        <authorList>
            <person name="Sugita-Konishi S."/>
            <person name="Sato K."/>
            <person name="Mori E."/>
            <person name="Abe Y."/>
            <person name="Kisaki G."/>
            <person name="Hamano K."/>
            <person name="Suezawa K."/>
            <person name="Otani M."/>
            <person name="Fukuda T."/>
            <person name="Manabe T."/>
            <person name="Gomi K."/>
            <person name="Tabuchi M."/>
            <person name="Akimitsu K."/>
            <person name="Kataoka I."/>
        </authorList>
    </citation>
    <scope>NUCLEOTIDE SEQUENCE [LARGE SCALE GENOMIC DNA]</scope>
    <source>
        <strain evidence="6">cv. Fuchu</strain>
    </source>
</reference>
<dbReference type="GO" id="GO:0046872">
    <property type="term" value="F:metal ion binding"/>
    <property type="evidence" value="ECO:0007669"/>
    <property type="project" value="UniProtKB-KW"/>
</dbReference>
<organism evidence="5 6">
    <name type="scientific">Actinidia rufa</name>
    <dbReference type="NCBI Taxonomy" id="165716"/>
    <lineage>
        <taxon>Eukaryota</taxon>
        <taxon>Viridiplantae</taxon>
        <taxon>Streptophyta</taxon>
        <taxon>Embryophyta</taxon>
        <taxon>Tracheophyta</taxon>
        <taxon>Spermatophyta</taxon>
        <taxon>Magnoliopsida</taxon>
        <taxon>eudicotyledons</taxon>
        <taxon>Gunneridae</taxon>
        <taxon>Pentapetalae</taxon>
        <taxon>asterids</taxon>
        <taxon>Ericales</taxon>
        <taxon>Actinidiaceae</taxon>
        <taxon>Actinidia</taxon>
    </lineage>
</organism>
<dbReference type="Pfam" id="PF00403">
    <property type="entry name" value="HMA"/>
    <property type="match status" value="1"/>
</dbReference>
<comment type="subcellular location">
    <subcellularLocation>
        <location evidence="1">Membrane</location>
        <topology evidence="1">Peripheral membrane protein</topology>
    </subcellularLocation>
</comment>
<dbReference type="Proteomes" id="UP000585474">
    <property type="component" value="Unassembled WGS sequence"/>
</dbReference>
<protein>
    <submittedName>
        <fullName evidence="5">Heavy metal transport/detoxification superfamily protein</fullName>
    </submittedName>
</protein>
<keyword evidence="2" id="KW-0479">Metal-binding</keyword>
<dbReference type="InterPro" id="IPR036163">
    <property type="entry name" value="HMA_dom_sf"/>
</dbReference>
<dbReference type="InterPro" id="IPR006121">
    <property type="entry name" value="HMA_dom"/>
</dbReference>
<dbReference type="AlphaFoldDB" id="A0A7J0GZW6"/>
<dbReference type="GO" id="GO:0016020">
    <property type="term" value="C:membrane"/>
    <property type="evidence" value="ECO:0007669"/>
    <property type="project" value="UniProtKB-SubCell"/>
</dbReference>
<evidence type="ECO:0000256" key="2">
    <source>
        <dbReference type="ARBA" id="ARBA00022723"/>
    </source>
</evidence>
<evidence type="ECO:0000313" key="5">
    <source>
        <dbReference type="EMBL" id="GFZ16359.1"/>
    </source>
</evidence>
<evidence type="ECO:0000313" key="6">
    <source>
        <dbReference type="Proteomes" id="UP000585474"/>
    </source>
</evidence>
<accession>A0A7J0GZW6</accession>
<dbReference type="CDD" id="cd00371">
    <property type="entry name" value="HMA"/>
    <property type="match status" value="1"/>
</dbReference>